<evidence type="ECO:0000256" key="2">
    <source>
        <dbReference type="ARBA" id="ARBA00022723"/>
    </source>
</evidence>
<dbReference type="PANTHER" id="PTHR40626">
    <property type="entry name" value="MIP31509P"/>
    <property type="match status" value="1"/>
</dbReference>
<dbReference type="PANTHER" id="PTHR40626:SF11">
    <property type="entry name" value="ZINC FINGER PROTEIN YPR022C"/>
    <property type="match status" value="1"/>
</dbReference>
<keyword evidence="9" id="KW-1185">Reference proteome</keyword>
<evidence type="ECO:0000256" key="4">
    <source>
        <dbReference type="ARBA" id="ARBA00022771"/>
    </source>
</evidence>
<dbReference type="Proteomes" id="UP000799436">
    <property type="component" value="Unassembled WGS sequence"/>
</dbReference>
<keyword evidence="6" id="KW-0539">Nucleus</keyword>
<dbReference type="GO" id="GO:0008270">
    <property type="term" value="F:zinc ion binding"/>
    <property type="evidence" value="ECO:0007669"/>
    <property type="project" value="UniProtKB-KW"/>
</dbReference>
<reference evidence="8" key="1">
    <citation type="journal article" date="2020" name="Stud. Mycol.">
        <title>101 Dothideomycetes genomes: a test case for predicting lifestyles and emergence of pathogens.</title>
        <authorList>
            <person name="Haridas S."/>
            <person name="Albert R."/>
            <person name="Binder M."/>
            <person name="Bloem J."/>
            <person name="Labutti K."/>
            <person name="Salamov A."/>
            <person name="Andreopoulos B."/>
            <person name="Baker S."/>
            <person name="Barry K."/>
            <person name="Bills G."/>
            <person name="Bluhm B."/>
            <person name="Cannon C."/>
            <person name="Castanera R."/>
            <person name="Culley D."/>
            <person name="Daum C."/>
            <person name="Ezra D."/>
            <person name="Gonzalez J."/>
            <person name="Henrissat B."/>
            <person name="Kuo A."/>
            <person name="Liang C."/>
            <person name="Lipzen A."/>
            <person name="Lutzoni F."/>
            <person name="Magnuson J."/>
            <person name="Mondo S."/>
            <person name="Nolan M."/>
            <person name="Ohm R."/>
            <person name="Pangilinan J."/>
            <person name="Park H.-J."/>
            <person name="Ramirez L."/>
            <person name="Alfaro M."/>
            <person name="Sun H."/>
            <person name="Tritt A."/>
            <person name="Yoshinaga Y."/>
            <person name="Zwiers L.-H."/>
            <person name="Turgeon B."/>
            <person name="Goodwin S."/>
            <person name="Spatafora J."/>
            <person name="Crous P."/>
            <person name="Grigoriev I."/>
        </authorList>
    </citation>
    <scope>NUCLEOTIDE SEQUENCE</scope>
    <source>
        <strain evidence="8">CBS 116005</strain>
    </source>
</reference>
<dbReference type="GO" id="GO:0005634">
    <property type="term" value="C:nucleus"/>
    <property type="evidence" value="ECO:0007669"/>
    <property type="project" value="UniProtKB-SubCell"/>
</dbReference>
<name>A0A6G1LH92_9PEZI</name>
<dbReference type="Pfam" id="PF04082">
    <property type="entry name" value="Fungal_trans"/>
    <property type="match status" value="1"/>
</dbReference>
<accession>A0A6G1LH92</accession>
<dbReference type="OrthoDB" id="654211at2759"/>
<sequence length="626" mass="69071">MFDSQADLSFATWSPTNSNAAPWLLANDFDVFAVDETLNTAISEWAQLPMQPTVGPSMHNAPLTPQTASASALKSSENVSMNAIPTTPSKKRSARALDAVAKTWYTQLRSDEVSRSTSRAVSEAPREQFGVDEQYRDKLTRKMKSRPVSDSLPSVNFLNVCLKAYVSRFHPIFPVIHIPTFRPTSQNAFLLLSMCSIGSLFVGSESVRSQGIEIFWRLNKVILATWDKHLAQGKAEALSMVQAALLGQTFAMLSGKPEDLFQADMFHGTMLAWARKVHIFKQAHPPLPTGAMDEGTKQDLWHQWLRFEQCNRFALALSIHDSELASLYHHEPLTRESIVIRGRPLASDSLFSASDVSACLQVLQEQGVAFDLPYISLTSWMEKEPGSRNNITECIADSSFTAYGVLSSLNASIMEARHSLTLSDSKIELLSKGLISWYQVCEQNDIFNKPDNFNMQVLWHAAFIVLHADIGALEAAIGRDGHRAAEGSATEVREWLSSSSAVRCLFHGLLLQEQVESMRFGSEPALHVPRALYTAALVWLVCSQFSVPGQVRMPNMAALPFAEIHMVKGVSQQRLREFGVSSGSDLAALSTGITYGLIDLLQRAGRWGIAESLANTLTAALEAHVE</sequence>
<feature type="domain" description="Xylanolytic transcriptional activator regulatory" evidence="7">
    <location>
        <begin position="162"/>
        <end position="437"/>
    </location>
</feature>
<dbReference type="InterPro" id="IPR051059">
    <property type="entry name" value="VerF-like"/>
</dbReference>
<evidence type="ECO:0000313" key="9">
    <source>
        <dbReference type="Proteomes" id="UP000799436"/>
    </source>
</evidence>
<dbReference type="GO" id="GO:0000785">
    <property type="term" value="C:chromatin"/>
    <property type="evidence" value="ECO:0007669"/>
    <property type="project" value="TreeGrafter"/>
</dbReference>
<protein>
    <recommendedName>
        <fullName evidence="7">Xylanolytic transcriptional activator regulatory domain-containing protein</fullName>
    </recommendedName>
</protein>
<keyword evidence="4" id="KW-0863">Zinc-finger</keyword>
<evidence type="ECO:0000256" key="5">
    <source>
        <dbReference type="ARBA" id="ARBA00022833"/>
    </source>
</evidence>
<dbReference type="EMBL" id="ML995815">
    <property type="protein sequence ID" value="KAF2772321.1"/>
    <property type="molecule type" value="Genomic_DNA"/>
</dbReference>
<evidence type="ECO:0000313" key="8">
    <source>
        <dbReference type="EMBL" id="KAF2772321.1"/>
    </source>
</evidence>
<dbReference type="AlphaFoldDB" id="A0A6G1LH92"/>
<keyword evidence="5" id="KW-0862">Zinc</keyword>
<evidence type="ECO:0000259" key="7">
    <source>
        <dbReference type="Pfam" id="PF04082"/>
    </source>
</evidence>
<evidence type="ECO:0000256" key="3">
    <source>
        <dbReference type="ARBA" id="ARBA00022737"/>
    </source>
</evidence>
<dbReference type="InterPro" id="IPR007219">
    <property type="entry name" value="XnlR_reg_dom"/>
</dbReference>
<dbReference type="GO" id="GO:0000981">
    <property type="term" value="F:DNA-binding transcription factor activity, RNA polymerase II-specific"/>
    <property type="evidence" value="ECO:0007669"/>
    <property type="project" value="InterPro"/>
</dbReference>
<dbReference type="CDD" id="cd12148">
    <property type="entry name" value="fungal_TF_MHR"/>
    <property type="match status" value="1"/>
</dbReference>
<keyword evidence="2" id="KW-0479">Metal-binding</keyword>
<proteinExistence type="predicted"/>
<gene>
    <name evidence="8" type="ORF">EJ03DRAFT_348700</name>
</gene>
<dbReference type="GO" id="GO:0006351">
    <property type="term" value="P:DNA-templated transcription"/>
    <property type="evidence" value="ECO:0007669"/>
    <property type="project" value="InterPro"/>
</dbReference>
<keyword evidence="3" id="KW-0677">Repeat</keyword>
<evidence type="ECO:0000256" key="6">
    <source>
        <dbReference type="ARBA" id="ARBA00023242"/>
    </source>
</evidence>
<comment type="subcellular location">
    <subcellularLocation>
        <location evidence="1">Nucleus</location>
    </subcellularLocation>
</comment>
<evidence type="ECO:0000256" key="1">
    <source>
        <dbReference type="ARBA" id="ARBA00004123"/>
    </source>
</evidence>
<organism evidence="8 9">
    <name type="scientific">Teratosphaeria nubilosa</name>
    <dbReference type="NCBI Taxonomy" id="161662"/>
    <lineage>
        <taxon>Eukaryota</taxon>
        <taxon>Fungi</taxon>
        <taxon>Dikarya</taxon>
        <taxon>Ascomycota</taxon>
        <taxon>Pezizomycotina</taxon>
        <taxon>Dothideomycetes</taxon>
        <taxon>Dothideomycetidae</taxon>
        <taxon>Mycosphaerellales</taxon>
        <taxon>Teratosphaeriaceae</taxon>
        <taxon>Teratosphaeria</taxon>
    </lineage>
</organism>
<dbReference type="GO" id="GO:0000978">
    <property type="term" value="F:RNA polymerase II cis-regulatory region sequence-specific DNA binding"/>
    <property type="evidence" value="ECO:0007669"/>
    <property type="project" value="InterPro"/>
</dbReference>